<sequence length="497" mass="57449">MATDELPDRIAEIFNGSTIFITGASGFVGKALIEKLLRLTNLRKIYLLLREKKGKAPVDRMQDIFNNVLYDKIKSLKPHALSKCTAIQGDVSQINLGISQEDREKLKNEVDFIFHSAATTRFDDTLKYAVIMNTRGTMYMLRLAEECKKLKLFVHVSTAYAFPREKILYEKAYEPIADPQQVLSSLNWIKDEAMQEMQDKILGDIPNAYTFSKSLAEALVYEKAGKIPVIIGRPAVVIPALRDPLPGWFNNLQGPMGLFAASGKGVIRSMYMDSKSYANLVPIDATVNALMVFSWYYLAHKDAPWVYNLCVPQRDIKLTWTDVMEHGKDVINTRVPFNNIMWYPGGAMTKSRLYNKINIFLFQIIPAMFIDMIFVVLGYKPILYNIQMRIKKGAEMFEFYTTKAWDFDTKNVECIRTKLNKTEKQLYQLEADNFEVKDYLTDAILYCRRHIFKETDDMLPAARRNMKIMFVLDRTVKITFFVLLAYFLYKSLFYMFS</sequence>
<keyword evidence="7 10" id="KW-0443">Lipid metabolism</keyword>
<evidence type="ECO:0000256" key="2">
    <source>
        <dbReference type="ARBA" id="ARBA00005928"/>
    </source>
</evidence>
<keyword evidence="6 10" id="KW-1133">Transmembrane helix</keyword>
<dbReference type="Gene3D" id="3.40.50.720">
    <property type="entry name" value="NAD(P)-binding Rossmann-like Domain"/>
    <property type="match status" value="1"/>
</dbReference>
<dbReference type="GO" id="GO:0080019">
    <property type="term" value="F:alcohol-forming very long-chain fatty acyl-CoA reductase activity"/>
    <property type="evidence" value="ECO:0007669"/>
    <property type="project" value="InterPro"/>
</dbReference>
<keyword evidence="10" id="KW-0560">Oxidoreductase</keyword>
<evidence type="ECO:0000256" key="5">
    <source>
        <dbReference type="ARBA" id="ARBA00022857"/>
    </source>
</evidence>
<name>A0A9P0JQS0_ACAOB</name>
<evidence type="ECO:0000313" key="13">
    <source>
        <dbReference type="EMBL" id="CAH1959209.1"/>
    </source>
</evidence>
<feature type="domain" description="Thioester reductase (TE)" evidence="12">
    <location>
        <begin position="21"/>
        <end position="289"/>
    </location>
</feature>
<evidence type="ECO:0000256" key="1">
    <source>
        <dbReference type="ARBA" id="ARBA00004141"/>
    </source>
</evidence>
<dbReference type="InterPro" id="IPR036291">
    <property type="entry name" value="NAD(P)-bd_dom_sf"/>
</dbReference>
<gene>
    <name evidence="13" type="ORF">ACAOBT_LOCUS3066</name>
</gene>
<accession>A0A9P0JQS0</accession>
<evidence type="ECO:0000256" key="9">
    <source>
        <dbReference type="ARBA" id="ARBA00052530"/>
    </source>
</evidence>
<feature type="transmembrane region" description="Helical" evidence="10">
    <location>
        <begin position="277"/>
        <end position="298"/>
    </location>
</feature>
<reference evidence="13" key="1">
    <citation type="submission" date="2022-03" db="EMBL/GenBank/DDBJ databases">
        <authorList>
            <person name="Sayadi A."/>
        </authorList>
    </citation>
    <scope>NUCLEOTIDE SEQUENCE</scope>
</reference>
<dbReference type="GO" id="GO:0102965">
    <property type="term" value="F:alcohol-forming long-chain fatty acyl-CoA reductase activity"/>
    <property type="evidence" value="ECO:0007669"/>
    <property type="project" value="UniProtKB-EC"/>
</dbReference>
<feature type="transmembrane region" description="Helical" evidence="10">
    <location>
        <begin position="13"/>
        <end position="33"/>
    </location>
</feature>
<dbReference type="Proteomes" id="UP001152888">
    <property type="component" value="Unassembled WGS sequence"/>
</dbReference>
<dbReference type="AlphaFoldDB" id="A0A9P0JQS0"/>
<evidence type="ECO:0000256" key="10">
    <source>
        <dbReference type="RuleBase" id="RU363097"/>
    </source>
</evidence>
<dbReference type="GO" id="GO:0016020">
    <property type="term" value="C:membrane"/>
    <property type="evidence" value="ECO:0007669"/>
    <property type="project" value="UniProtKB-SubCell"/>
</dbReference>
<comment type="catalytic activity">
    <reaction evidence="9 10">
        <text>a long-chain fatty acyl-CoA + 2 NADPH + 2 H(+) = a long-chain primary fatty alcohol + 2 NADP(+) + CoA</text>
        <dbReference type="Rhea" id="RHEA:52716"/>
        <dbReference type="ChEBI" id="CHEBI:15378"/>
        <dbReference type="ChEBI" id="CHEBI:57287"/>
        <dbReference type="ChEBI" id="CHEBI:57783"/>
        <dbReference type="ChEBI" id="CHEBI:58349"/>
        <dbReference type="ChEBI" id="CHEBI:77396"/>
        <dbReference type="ChEBI" id="CHEBI:83139"/>
        <dbReference type="EC" id="1.2.1.84"/>
    </reaction>
</comment>
<dbReference type="InterPro" id="IPR026055">
    <property type="entry name" value="FAR"/>
</dbReference>
<dbReference type="CDD" id="cd09071">
    <property type="entry name" value="FAR_C"/>
    <property type="match status" value="1"/>
</dbReference>
<feature type="domain" description="Fatty acyl-CoA reductase C-terminal" evidence="11">
    <location>
        <begin position="362"/>
        <end position="454"/>
    </location>
</feature>
<keyword evidence="14" id="KW-1185">Reference proteome</keyword>
<proteinExistence type="inferred from homology"/>
<dbReference type="PANTHER" id="PTHR11011">
    <property type="entry name" value="MALE STERILITY PROTEIN 2-RELATED"/>
    <property type="match status" value="1"/>
</dbReference>
<organism evidence="13 14">
    <name type="scientific">Acanthoscelides obtectus</name>
    <name type="common">Bean weevil</name>
    <name type="synonym">Bruchus obtectus</name>
    <dbReference type="NCBI Taxonomy" id="200917"/>
    <lineage>
        <taxon>Eukaryota</taxon>
        <taxon>Metazoa</taxon>
        <taxon>Ecdysozoa</taxon>
        <taxon>Arthropoda</taxon>
        <taxon>Hexapoda</taxon>
        <taxon>Insecta</taxon>
        <taxon>Pterygota</taxon>
        <taxon>Neoptera</taxon>
        <taxon>Endopterygota</taxon>
        <taxon>Coleoptera</taxon>
        <taxon>Polyphaga</taxon>
        <taxon>Cucujiformia</taxon>
        <taxon>Chrysomeloidea</taxon>
        <taxon>Chrysomelidae</taxon>
        <taxon>Bruchinae</taxon>
        <taxon>Bruchini</taxon>
        <taxon>Acanthoscelides</taxon>
    </lineage>
</organism>
<keyword evidence="5 10" id="KW-0521">NADP</keyword>
<dbReference type="GO" id="GO:0005777">
    <property type="term" value="C:peroxisome"/>
    <property type="evidence" value="ECO:0007669"/>
    <property type="project" value="TreeGrafter"/>
</dbReference>
<dbReference type="FunFam" id="3.40.50.720:FF:000143">
    <property type="entry name" value="Fatty acyl-CoA reductase"/>
    <property type="match status" value="1"/>
</dbReference>
<dbReference type="InterPro" id="IPR013120">
    <property type="entry name" value="FAR_NAD-bd"/>
</dbReference>
<keyword evidence="3 10" id="KW-0444">Lipid biosynthesis</keyword>
<evidence type="ECO:0000313" key="14">
    <source>
        <dbReference type="Proteomes" id="UP001152888"/>
    </source>
</evidence>
<evidence type="ECO:0000256" key="3">
    <source>
        <dbReference type="ARBA" id="ARBA00022516"/>
    </source>
</evidence>
<keyword evidence="8 10" id="KW-0472">Membrane</keyword>
<feature type="transmembrane region" description="Helical" evidence="10">
    <location>
        <begin position="357"/>
        <end position="379"/>
    </location>
</feature>
<evidence type="ECO:0000259" key="11">
    <source>
        <dbReference type="Pfam" id="PF03015"/>
    </source>
</evidence>
<evidence type="ECO:0000256" key="4">
    <source>
        <dbReference type="ARBA" id="ARBA00022692"/>
    </source>
</evidence>
<dbReference type="GO" id="GO:0035336">
    <property type="term" value="P:long-chain fatty-acyl-CoA metabolic process"/>
    <property type="evidence" value="ECO:0007669"/>
    <property type="project" value="TreeGrafter"/>
</dbReference>
<dbReference type="OrthoDB" id="429813at2759"/>
<comment type="function">
    <text evidence="10">Catalyzes the reduction of fatty acyl-CoA to fatty alcohols.</text>
</comment>
<protein>
    <recommendedName>
        <fullName evidence="10">Fatty acyl-CoA reductase</fullName>
        <ecNumber evidence="10">1.2.1.84</ecNumber>
    </recommendedName>
</protein>
<dbReference type="SUPFAM" id="SSF51735">
    <property type="entry name" value="NAD(P)-binding Rossmann-fold domains"/>
    <property type="match status" value="1"/>
</dbReference>
<evidence type="ECO:0000256" key="7">
    <source>
        <dbReference type="ARBA" id="ARBA00023098"/>
    </source>
</evidence>
<dbReference type="Pfam" id="PF07993">
    <property type="entry name" value="NAD_binding_4"/>
    <property type="match status" value="1"/>
</dbReference>
<feature type="transmembrane region" description="Helical" evidence="10">
    <location>
        <begin position="468"/>
        <end position="489"/>
    </location>
</feature>
<dbReference type="PANTHER" id="PTHR11011:SF61">
    <property type="entry name" value="FATTY ACYL-COA REDUCTASE"/>
    <property type="match status" value="1"/>
</dbReference>
<comment type="subcellular location">
    <subcellularLocation>
        <location evidence="1">Membrane</location>
        <topology evidence="1">Multi-pass membrane protein</topology>
    </subcellularLocation>
</comment>
<evidence type="ECO:0000259" key="12">
    <source>
        <dbReference type="Pfam" id="PF07993"/>
    </source>
</evidence>
<dbReference type="CDD" id="cd05236">
    <property type="entry name" value="FAR-N_SDR_e"/>
    <property type="match status" value="1"/>
</dbReference>
<dbReference type="InterPro" id="IPR033640">
    <property type="entry name" value="FAR_C"/>
</dbReference>
<evidence type="ECO:0000256" key="6">
    <source>
        <dbReference type="ARBA" id="ARBA00022989"/>
    </source>
</evidence>
<dbReference type="Pfam" id="PF03015">
    <property type="entry name" value="Sterile"/>
    <property type="match status" value="1"/>
</dbReference>
<comment type="caution">
    <text evidence="13">The sequence shown here is derived from an EMBL/GenBank/DDBJ whole genome shotgun (WGS) entry which is preliminary data.</text>
</comment>
<evidence type="ECO:0000256" key="8">
    <source>
        <dbReference type="ARBA" id="ARBA00023136"/>
    </source>
</evidence>
<comment type="similarity">
    <text evidence="2 10">Belongs to the fatty acyl-CoA reductase family.</text>
</comment>
<dbReference type="EMBL" id="CAKOFQ010006681">
    <property type="protein sequence ID" value="CAH1959209.1"/>
    <property type="molecule type" value="Genomic_DNA"/>
</dbReference>
<dbReference type="EC" id="1.2.1.84" evidence="10"/>
<keyword evidence="4 10" id="KW-0812">Transmembrane</keyword>